<accession>X1SWR4</accession>
<proteinExistence type="predicted"/>
<reference evidence="1" key="1">
    <citation type="journal article" date="2014" name="Front. Microbiol.">
        <title>High frequency of phylogenetically diverse reductive dehalogenase-homologous genes in deep subseafloor sedimentary metagenomes.</title>
        <authorList>
            <person name="Kawai M."/>
            <person name="Futagami T."/>
            <person name="Toyoda A."/>
            <person name="Takaki Y."/>
            <person name="Nishi S."/>
            <person name="Hori S."/>
            <person name="Arai W."/>
            <person name="Tsubouchi T."/>
            <person name="Morono Y."/>
            <person name="Uchiyama I."/>
            <person name="Ito T."/>
            <person name="Fujiyama A."/>
            <person name="Inagaki F."/>
            <person name="Takami H."/>
        </authorList>
    </citation>
    <scope>NUCLEOTIDE SEQUENCE</scope>
    <source>
        <strain evidence="1">Expedition CK06-06</strain>
    </source>
</reference>
<sequence length="43" mass="4959">FYLCLVLEGTDYLVLNYTIFIYEEGSRNILDIIPLGYILSGIK</sequence>
<evidence type="ECO:0000313" key="1">
    <source>
        <dbReference type="EMBL" id="GAI83571.1"/>
    </source>
</evidence>
<name>X1SWR4_9ZZZZ</name>
<comment type="caution">
    <text evidence="1">The sequence shown here is derived from an EMBL/GenBank/DDBJ whole genome shotgun (WGS) entry which is preliminary data.</text>
</comment>
<protein>
    <submittedName>
        <fullName evidence="1">Uncharacterized protein</fullName>
    </submittedName>
</protein>
<dbReference type="EMBL" id="BARW01008356">
    <property type="protein sequence ID" value="GAI83571.1"/>
    <property type="molecule type" value="Genomic_DNA"/>
</dbReference>
<gene>
    <name evidence="1" type="ORF">S12H4_17158</name>
</gene>
<feature type="non-terminal residue" evidence="1">
    <location>
        <position position="1"/>
    </location>
</feature>
<dbReference type="AlphaFoldDB" id="X1SWR4"/>
<organism evidence="1">
    <name type="scientific">marine sediment metagenome</name>
    <dbReference type="NCBI Taxonomy" id="412755"/>
    <lineage>
        <taxon>unclassified sequences</taxon>
        <taxon>metagenomes</taxon>
        <taxon>ecological metagenomes</taxon>
    </lineage>
</organism>